<evidence type="ECO:0000313" key="3">
    <source>
        <dbReference type="EMBL" id="MFC5392967.1"/>
    </source>
</evidence>
<dbReference type="RefSeq" id="WP_377007855.1">
    <property type="nucleotide sequence ID" value="NZ_JBHSLV010000018.1"/>
</dbReference>
<dbReference type="Proteomes" id="UP001596104">
    <property type="component" value="Unassembled WGS sequence"/>
</dbReference>
<reference evidence="4" key="1">
    <citation type="journal article" date="2019" name="Int. J. Syst. Evol. Microbiol.">
        <title>The Global Catalogue of Microorganisms (GCM) 10K type strain sequencing project: providing services to taxonomists for standard genome sequencing and annotation.</title>
        <authorList>
            <consortium name="The Broad Institute Genomics Platform"/>
            <consortium name="The Broad Institute Genome Sequencing Center for Infectious Disease"/>
            <person name="Wu L."/>
            <person name="Ma J."/>
        </authorList>
    </citation>
    <scope>NUCLEOTIDE SEQUENCE [LARGE SCALE GENOMIC DNA]</scope>
    <source>
        <strain evidence="4">CGMCC 1.16326</strain>
    </source>
</reference>
<feature type="compositionally biased region" description="Basic and acidic residues" evidence="1">
    <location>
        <begin position="16"/>
        <end position="26"/>
    </location>
</feature>
<organism evidence="3 4">
    <name type="scientific">Bosea vestrisii</name>
    <dbReference type="NCBI Taxonomy" id="151416"/>
    <lineage>
        <taxon>Bacteria</taxon>
        <taxon>Pseudomonadati</taxon>
        <taxon>Pseudomonadota</taxon>
        <taxon>Alphaproteobacteria</taxon>
        <taxon>Hyphomicrobiales</taxon>
        <taxon>Boseaceae</taxon>
        <taxon>Bosea</taxon>
    </lineage>
</organism>
<protein>
    <submittedName>
        <fullName evidence="3">Uncharacterized protein</fullName>
    </submittedName>
</protein>
<keyword evidence="4" id="KW-1185">Reference proteome</keyword>
<accession>A0ABW0H8G9</accession>
<feature type="region of interest" description="Disordered" evidence="1">
    <location>
        <begin position="16"/>
        <end position="43"/>
    </location>
</feature>
<evidence type="ECO:0000256" key="2">
    <source>
        <dbReference type="SAM" id="Phobius"/>
    </source>
</evidence>
<name>A0ABW0H8G9_9HYPH</name>
<evidence type="ECO:0000313" key="4">
    <source>
        <dbReference type="Proteomes" id="UP001596104"/>
    </source>
</evidence>
<keyword evidence="2" id="KW-0472">Membrane</keyword>
<sequence length="82" mass="8911">MAKDQTEAVMQDDVKVREARVPEKGGEPIPAMRADVHSDAEPAVETPVEARQGFLDRPVLVVLVAGLALAIVGWIVAEMWAY</sequence>
<evidence type="ECO:0000256" key="1">
    <source>
        <dbReference type="SAM" id="MobiDB-lite"/>
    </source>
</evidence>
<feature type="transmembrane region" description="Helical" evidence="2">
    <location>
        <begin position="59"/>
        <end position="77"/>
    </location>
</feature>
<dbReference type="EMBL" id="JBHSLV010000018">
    <property type="protein sequence ID" value="MFC5392967.1"/>
    <property type="molecule type" value="Genomic_DNA"/>
</dbReference>
<comment type="caution">
    <text evidence="3">The sequence shown here is derived from an EMBL/GenBank/DDBJ whole genome shotgun (WGS) entry which is preliminary data.</text>
</comment>
<keyword evidence="2" id="KW-1133">Transmembrane helix</keyword>
<proteinExistence type="predicted"/>
<keyword evidence="2" id="KW-0812">Transmembrane</keyword>
<gene>
    <name evidence="3" type="ORF">ACFPPC_10015</name>
</gene>